<feature type="compositionally biased region" description="Basic and acidic residues" evidence="1">
    <location>
        <begin position="16"/>
        <end position="27"/>
    </location>
</feature>
<protein>
    <submittedName>
        <fullName evidence="2">Phage terminase, small subunit, P27 family</fullName>
    </submittedName>
</protein>
<dbReference type="InterPro" id="IPR006448">
    <property type="entry name" value="Phage_term_ssu_P27"/>
</dbReference>
<name>A0AAJ5DF22_LYSSH</name>
<organism evidence="2 3">
    <name type="scientific">Lysinibacillus sphaericus</name>
    <name type="common">Bacillus sphaericus</name>
    <dbReference type="NCBI Taxonomy" id="1421"/>
    <lineage>
        <taxon>Bacteria</taxon>
        <taxon>Bacillati</taxon>
        <taxon>Bacillota</taxon>
        <taxon>Bacilli</taxon>
        <taxon>Bacillales</taxon>
        <taxon>Bacillaceae</taxon>
        <taxon>Lysinibacillus</taxon>
    </lineage>
</organism>
<dbReference type="EMBL" id="UFSZ01000003">
    <property type="protein sequence ID" value="SUX55539.1"/>
    <property type="molecule type" value="Genomic_DNA"/>
</dbReference>
<comment type="caution">
    <text evidence="2">The sequence shown here is derived from an EMBL/GenBank/DDBJ whole genome shotgun (WGS) entry which is preliminary data.</text>
</comment>
<evidence type="ECO:0000313" key="3">
    <source>
        <dbReference type="Proteomes" id="UP000255295"/>
    </source>
</evidence>
<dbReference type="Proteomes" id="UP000255295">
    <property type="component" value="Unassembled WGS sequence"/>
</dbReference>
<dbReference type="Pfam" id="PF05119">
    <property type="entry name" value="Terminase_4"/>
    <property type="match status" value="1"/>
</dbReference>
<reference evidence="2 3" key="1">
    <citation type="submission" date="2018-06" db="EMBL/GenBank/DDBJ databases">
        <authorList>
            <consortium name="Pathogen Informatics"/>
            <person name="Doyle S."/>
        </authorList>
    </citation>
    <scope>NUCLEOTIDE SEQUENCE [LARGE SCALE GENOMIC DNA]</scope>
    <source>
        <strain evidence="2 3">NCTC10338</strain>
    </source>
</reference>
<evidence type="ECO:0000256" key="1">
    <source>
        <dbReference type="SAM" id="MobiDB-lite"/>
    </source>
</evidence>
<dbReference type="RefSeq" id="WP_115686544.1">
    <property type="nucleotide sequence ID" value="NZ_BJNS01000075.1"/>
</dbReference>
<proteinExistence type="predicted"/>
<feature type="region of interest" description="Disordered" evidence="1">
    <location>
        <begin position="1"/>
        <end position="27"/>
    </location>
</feature>
<accession>A0AAJ5DF22</accession>
<sequence length="149" mass="17481">MPTKPKAISQTTKHMTKAEREAREQAETKMKNALAEIKAPSWLTTKQKRRFRFYVQQMAEMDILTILDANHLARYVCFEERYIAINEMMASQAYTVDGKINPLLVEQRQVHNQMEKLETKLGMNPSDRLRFMKPQGEMVDELEAFKNEL</sequence>
<evidence type="ECO:0000313" key="2">
    <source>
        <dbReference type="EMBL" id="SUX55539.1"/>
    </source>
</evidence>
<gene>
    <name evidence="2" type="ORF">NCTC10338_04782</name>
</gene>
<dbReference type="AlphaFoldDB" id="A0AAJ5DF22"/>